<dbReference type="Proteomes" id="UP000274515">
    <property type="component" value="Unassembled WGS sequence"/>
</dbReference>
<dbReference type="Pfam" id="PF11239">
    <property type="entry name" value="DUF3040"/>
    <property type="match status" value="1"/>
</dbReference>
<keyword evidence="3" id="KW-1185">Reference proteome</keyword>
<evidence type="ECO:0000313" key="2">
    <source>
        <dbReference type="EMBL" id="RRO16890.1"/>
    </source>
</evidence>
<dbReference type="OrthoDB" id="3700775at2"/>
<evidence type="ECO:0000313" key="3">
    <source>
        <dbReference type="Proteomes" id="UP000274515"/>
    </source>
</evidence>
<sequence>MLPRDERRVLDEMERRLHTDDPAFARKLSETGPRARFRAGRMLPRALSLAVAGLAVLCLFLGEAGAFFLSSALAGVLFLAATWTVHAE</sequence>
<evidence type="ECO:0000256" key="1">
    <source>
        <dbReference type="SAM" id="Phobius"/>
    </source>
</evidence>
<keyword evidence="1" id="KW-0812">Transmembrane</keyword>
<dbReference type="InterPro" id="IPR021401">
    <property type="entry name" value="DUF3040"/>
</dbReference>
<accession>A0A426JUP3</accession>
<feature type="transmembrane region" description="Helical" evidence="1">
    <location>
        <begin position="42"/>
        <end position="62"/>
    </location>
</feature>
<dbReference type="EMBL" id="RSAA01000010">
    <property type="protein sequence ID" value="RRO16890.1"/>
    <property type="molecule type" value="Genomic_DNA"/>
</dbReference>
<dbReference type="AlphaFoldDB" id="A0A426JUP3"/>
<protein>
    <submittedName>
        <fullName evidence="2">DUF3040 domain-containing protein</fullName>
    </submittedName>
</protein>
<organism evidence="2 3">
    <name type="scientific">Saccharopolyspora rhizosphaerae</name>
    <dbReference type="NCBI Taxonomy" id="2492662"/>
    <lineage>
        <taxon>Bacteria</taxon>
        <taxon>Bacillati</taxon>
        <taxon>Actinomycetota</taxon>
        <taxon>Actinomycetes</taxon>
        <taxon>Pseudonocardiales</taxon>
        <taxon>Pseudonocardiaceae</taxon>
        <taxon>Saccharopolyspora</taxon>
    </lineage>
</organism>
<comment type="caution">
    <text evidence="2">The sequence shown here is derived from an EMBL/GenBank/DDBJ whole genome shotgun (WGS) entry which is preliminary data.</text>
</comment>
<keyword evidence="1" id="KW-1133">Transmembrane helix</keyword>
<reference evidence="2 3" key="1">
    <citation type="submission" date="2018-11" db="EMBL/GenBank/DDBJ databases">
        <title>Saccharopolyspora rhizosphaerae sp. nov., an actinomycete isolated from rhizosphere soil in Thailand.</title>
        <authorList>
            <person name="Intra B."/>
            <person name="Euanorasetr J."/>
            <person name="Take A."/>
            <person name="Inahashi Y."/>
            <person name="Mori M."/>
            <person name="Panbangred W."/>
            <person name="Matsumoto A."/>
        </authorList>
    </citation>
    <scope>NUCLEOTIDE SEQUENCE [LARGE SCALE GENOMIC DNA]</scope>
    <source>
        <strain evidence="2 3">H219</strain>
    </source>
</reference>
<proteinExistence type="predicted"/>
<dbReference type="RefSeq" id="WP_125090216.1">
    <property type="nucleotide sequence ID" value="NZ_RSAA01000010.1"/>
</dbReference>
<gene>
    <name evidence="2" type="ORF">EIL87_11380</name>
</gene>
<name>A0A426JUP3_9PSEU</name>
<keyword evidence="1" id="KW-0472">Membrane</keyword>